<organism evidence="3 4">
    <name type="scientific">Podila minutissima</name>
    <dbReference type="NCBI Taxonomy" id="64525"/>
    <lineage>
        <taxon>Eukaryota</taxon>
        <taxon>Fungi</taxon>
        <taxon>Fungi incertae sedis</taxon>
        <taxon>Mucoromycota</taxon>
        <taxon>Mortierellomycotina</taxon>
        <taxon>Mortierellomycetes</taxon>
        <taxon>Mortierellales</taxon>
        <taxon>Mortierellaceae</taxon>
        <taxon>Podila</taxon>
    </lineage>
</organism>
<dbReference type="EMBL" id="JAAAUY010000007">
    <property type="protein sequence ID" value="KAF9338161.1"/>
    <property type="molecule type" value="Genomic_DNA"/>
</dbReference>
<keyword evidence="2" id="KW-0732">Signal</keyword>
<name>A0A9P5SWR3_9FUNG</name>
<feature type="chain" id="PRO_5040256495" evidence="2">
    <location>
        <begin position="20"/>
        <end position="290"/>
    </location>
</feature>
<dbReference type="AlphaFoldDB" id="A0A9P5SWR3"/>
<feature type="transmembrane region" description="Helical" evidence="1">
    <location>
        <begin position="226"/>
        <end position="251"/>
    </location>
</feature>
<evidence type="ECO:0000256" key="1">
    <source>
        <dbReference type="SAM" id="Phobius"/>
    </source>
</evidence>
<gene>
    <name evidence="3" type="ORF">BG006_009536</name>
</gene>
<keyword evidence="1" id="KW-0472">Membrane</keyword>
<evidence type="ECO:0000313" key="4">
    <source>
        <dbReference type="Proteomes" id="UP000696485"/>
    </source>
</evidence>
<keyword evidence="1" id="KW-1133">Transmembrane helix</keyword>
<proteinExistence type="predicted"/>
<reference evidence="3" key="1">
    <citation type="journal article" date="2020" name="Fungal Divers.">
        <title>Resolving the Mortierellaceae phylogeny through synthesis of multi-gene phylogenetics and phylogenomics.</title>
        <authorList>
            <person name="Vandepol N."/>
            <person name="Liber J."/>
            <person name="Desiro A."/>
            <person name="Na H."/>
            <person name="Kennedy M."/>
            <person name="Barry K."/>
            <person name="Grigoriev I.V."/>
            <person name="Miller A.N."/>
            <person name="O'Donnell K."/>
            <person name="Stajich J.E."/>
            <person name="Bonito G."/>
        </authorList>
    </citation>
    <scope>NUCLEOTIDE SEQUENCE</scope>
    <source>
        <strain evidence="3">NVP1</strain>
    </source>
</reference>
<keyword evidence="1" id="KW-0812">Transmembrane</keyword>
<dbReference type="Proteomes" id="UP000696485">
    <property type="component" value="Unassembled WGS sequence"/>
</dbReference>
<sequence>MKLLSLATVLLGFAALVSAQEVDKRLIDISETQLEVKEIQNKGIDTFVVTVQRTDDLLADDGTFLAERVMAVAFNFDVQNNEVLLNKVALPLDQTENENDPITVTVEVAAGVIVGPALDPETKMDDLMNAFDEGLVTVQVTATTEYATAEDGSLVRRVTLQETIIEVNGKEIVQTDAVQQVIEILADGSLGSFTPLKNINEKQTGCQDEFDAYVQAFENWFHGLNWPAFVALMAVAACAGLASAAVVRVFLIRRREARYARLQHSDEEALPEDYVKVGVEDKKLLEDEKL</sequence>
<comment type="caution">
    <text evidence="3">The sequence shown here is derived from an EMBL/GenBank/DDBJ whole genome shotgun (WGS) entry which is preliminary data.</text>
</comment>
<protein>
    <submittedName>
        <fullName evidence="3">Uncharacterized protein</fullName>
    </submittedName>
</protein>
<evidence type="ECO:0000256" key="2">
    <source>
        <dbReference type="SAM" id="SignalP"/>
    </source>
</evidence>
<keyword evidence="4" id="KW-1185">Reference proteome</keyword>
<feature type="signal peptide" evidence="2">
    <location>
        <begin position="1"/>
        <end position="19"/>
    </location>
</feature>
<evidence type="ECO:0000313" key="3">
    <source>
        <dbReference type="EMBL" id="KAF9338161.1"/>
    </source>
</evidence>
<accession>A0A9P5SWR3</accession>